<dbReference type="RefSeq" id="WP_188906413.1">
    <property type="nucleotide sequence ID" value="NZ_BMIQ01000001.1"/>
</dbReference>
<dbReference type="AlphaFoldDB" id="A0A916ZBY0"/>
<dbReference type="Pfam" id="PF05212">
    <property type="entry name" value="DUF707"/>
    <property type="match status" value="1"/>
</dbReference>
<dbReference type="InterPro" id="IPR007877">
    <property type="entry name" value="DUF707"/>
</dbReference>
<dbReference type="SUPFAM" id="SSF53448">
    <property type="entry name" value="Nucleotide-diphospho-sugar transferases"/>
    <property type="match status" value="1"/>
</dbReference>
<name>A0A916ZBY0_9HYPH</name>
<accession>A0A916ZBY0</accession>
<reference evidence="1" key="2">
    <citation type="submission" date="2020-09" db="EMBL/GenBank/DDBJ databases">
        <authorList>
            <person name="Sun Q."/>
            <person name="Zhou Y."/>
        </authorList>
    </citation>
    <scope>NUCLEOTIDE SEQUENCE</scope>
    <source>
        <strain evidence="1">CGMCC 1.15367</strain>
    </source>
</reference>
<keyword evidence="2" id="KW-1185">Reference proteome</keyword>
<sequence length="311" mass="35620">MGVTEARRFLVVGRVGDNSLHRHWVADTATERTWDLQLNAYGHDESKIQNGDLPPVIDRGTKWDSLVRHFRAYPELLDRYDYVMLPDDDLMMDVRTINRIFEIVVQYDLTMAQPSLSYESYISYPIVLRSAPFRLRYTTFIESMSCCMKTSFLKRLLPMFEEHFTGWGTDLVWTMLMEDPAYRAAIIDEVSMVHTRPLYVGPIYKTFAAQSIDPQQEIVTLRESFENTPDAMLIYGGVLRNGRKVDGAEARLRNGLQLIASSPRSPKPYDTFRFGAGSLLRIVTRAGFRPEQLRPVAGSRAALWFGKSNAS</sequence>
<comment type="caution">
    <text evidence="1">The sequence shown here is derived from an EMBL/GenBank/DDBJ whole genome shotgun (WGS) entry which is preliminary data.</text>
</comment>
<dbReference type="Proteomes" id="UP000644699">
    <property type="component" value="Unassembled WGS sequence"/>
</dbReference>
<proteinExistence type="predicted"/>
<dbReference type="InterPro" id="IPR029044">
    <property type="entry name" value="Nucleotide-diphossugar_trans"/>
</dbReference>
<evidence type="ECO:0008006" key="3">
    <source>
        <dbReference type="Google" id="ProtNLM"/>
    </source>
</evidence>
<protein>
    <recommendedName>
        <fullName evidence="3">DUF707 domain-containing protein</fullName>
    </recommendedName>
</protein>
<evidence type="ECO:0000313" key="2">
    <source>
        <dbReference type="Proteomes" id="UP000644699"/>
    </source>
</evidence>
<organism evidence="1 2">
    <name type="scientific">Aureimonas endophytica</name>
    <dbReference type="NCBI Taxonomy" id="2027858"/>
    <lineage>
        <taxon>Bacteria</taxon>
        <taxon>Pseudomonadati</taxon>
        <taxon>Pseudomonadota</taxon>
        <taxon>Alphaproteobacteria</taxon>
        <taxon>Hyphomicrobiales</taxon>
        <taxon>Aurantimonadaceae</taxon>
        <taxon>Aureimonas</taxon>
    </lineage>
</organism>
<evidence type="ECO:0000313" key="1">
    <source>
        <dbReference type="EMBL" id="GGD87246.1"/>
    </source>
</evidence>
<reference evidence="1" key="1">
    <citation type="journal article" date="2014" name="Int. J. Syst. Evol. Microbiol.">
        <title>Complete genome sequence of Corynebacterium casei LMG S-19264T (=DSM 44701T), isolated from a smear-ripened cheese.</title>
        <authorList>
            <consortium name="US DOE Joint Genome Institute (JGI-PGF)"/>
            <person name="Walter F."/>
            <person name="Albersmeier A."/>
            <person name="Kalinowski J."/>
            <person name="Ruckert C."/>
        </authorList>
    </citation>
    <scope>NUCLEOTIDE SEQUENCE</scope>
    <source>
        <strain evidence="1">CGMCC 1.15367</strain>
    </source>
</reference>
<dbReference type="EMBL" id="BMIQ01000001">
    <property type="protein sequence ID" value="GGD87246.1"/>
    <property type="molecule type" value="Genomic_DNA"/>
</dbReference>
<gene>
    <name evidence="1" type="ORF">GCM10011390_02440</name>
</gene>